<name>A0A0A6P3Q0_9GAMM</name>
<proteinExistence type="predicted"/>
<gene>
    <name evidence="1" type="ORF">PN36_15580</name>
</gene>
<keyword evidence="2" id="KW-1185">Reference proteome</keyword>
<reference evidence="1 2" key="1">
    <citation type="journal article" date="2016" name="Front. Microbiol.">
        <title>Single-Cell (Meta-)Genomics of a Dimorphic Candidatus Thiomargarita nelsonii Reveals Genomic Plasticity.</title>
        <authorList>
            <person name="Flood B.E."/>
            <person name="Fliss P."/>
            <person name="Jones D.S."/>
            <person name="Dick G.J."/>
            <person name="Jain S."/>
            <person name="Kaster A.K."/>
            <person name="Winkel M."/>
            <person name="Mussmann M."/>
            <person name="Bailey J."/>
        </authorList>
    </citation>
    <scope>NUCLEOTIDE SEQUENCE [LARGE SCALE GENOMIC DNA]</scope>
    <source>
        <strain evidence="1">Hydrate Ridge</strain>
    </source>
</reference>
<accession>A0A0A6P3Q0</accession>
<dbReference type="Proteomes" id="UP000030428">
    <property type="component" value="Unassembled WGS sequence"/>
</dbReference>
<comment type="caution">
    <text evidence="1">The sequence shown here is derived from an EMBL/GenBank/DDBJ whole genome shotgun (WGS) entry which is preliminary data.</text>
</comment>
<evidence type="ECO:0000313" key="1">
    <source>
        <dbReference type="EMBL" id="KHD04954.1"/>
    </source>
</evidence>
<dbReference type="AlphaFoldDB" id="A0A0A6P3Q0"/>
<protein>
    <recommendedName>
        <fullName evidence="3">DUF1152 domain-containing protein</fullName>
    </recommendedName>
</protein>
<organism evidence="1 2">
    <name type="scientific">Candidatus Thiomargarita nelsonii</name>
    <dbReference type="NCBI Taxonomy" id="1003181"/>
    <lineage>
        <taxon>Bacteria</taxon>
        <taxon>Pseudomonadati</taxon>
        <taxon>Pseudomonadota</taxon>
        <taxon>Gammaproteobacteria</taxon>
        <taxon>Thiotrichales</taxon>
        <taxon>Thiotrichaceae</taxon>
        <taxon>Thiomargarita</taxon>
    </lineage>
</organism>
<evidence type="ECO:0000313" key="2">
    <source>
        <dbReference type="Proteomes" id="UP000030428"/>
    </source>
</evidence>
<dbReference type="Pfam" id="PF06626">
    <property type="entry name" value="DUF1152"/>
    <property type="match status" value="1"/>
</dbReference>
<dbReference type="InterPro" id="IPR010581">
    <property type="entry name" value="DUF1152"/>
</dbReference>
<dbReference type="EMBL" id="JSZA02000056">
    <property type="protein sequence ID" value="KHD04954.1"/>
    <property type="molecule type" value="Genomic_DNA"/>
</dbReference>
<evidence type="ECO:0008006" key="3">
    <source>
        <dbReference type="Google" id="ProtNLM"/>
    </source>
</evidence>
<sequence length="362" mass="40547">MNIKSIPKTPLRSELINQSLYLPTFLKRLSDPAIRTVMLCGCGGGFDFVHSMILYPELKRLGKTIVIGSYSFGNPQYIKENAEVIFQEGNVIAKRVRASSISIYPYYAPEINVCSFLDRHYPDEAPHFVYAYHARYFSVPLLTKLYQWLIQKHTVDAIVLVDGGSDSLMVGDEEGLGDPVEDAVSVTTVALLDNLKAKILINAGLGTDRYNHVSDAASLRAIAELTAMGGYLGAIALEPSNPGFQFYRDCIQHIYKGHGEEGFRSVLSGAIISATEGWFSWEKIPPLLENQVRQNQLFLWPIMAMLWGFDVDTVAKRSLIPDWIREQKTPEECDAALEAGRETLGDNLRPVENMPCHEDARW</sequence>